<dbReference type="Pfam" id="PF03717">
    <property type="entry name" value="PBP_dimer"/>
    <property type="match status" value="1"/>
</dbReference>
<keyword evidence="19" id="KW-1185">Reference proteome</keyword>
<dbReference type="GO" id="GO:0008658">
    <property type="term" value="F:penicillin binding"/>
    <property type="evidence" value="ECO:0007669"/>
    <property type="project" value="InterPro"/>
</dbReference>
<dbReference type="PANTHER" id="PTHR30627:SF2">
    <property type="entry name" value="PEPTIDOGLYCAN D,D-TRANSPEPTIDASE MRDA"/>
    <property type="match status" value="1"/>
</dbReference>
<accession>A0AAE3R6I1</accession>
<evidence type="ECO:0000313" key="18">
    <source>
        <dbReference type="EMBL" id="MDJ1502384.1"/>
    </source>
</evidence>
<dbReference type="PANTHER" id="PTHR30627">
    <property type="entry name" value="PEPTIDOGLYCAN D,D-TRANSPEPTIDASE"/>
    <property type="match status" value="1"/>
</dbReference>
<evidence type="ECO:0000256" key="12">
    <source>
        <dbReference type="ARBA" id="ARBA00023136"/>
    </source>
</evidence>
<dbReference type="GO" id="GO:0005886">
    <property type="term" value="C:plasma membrane"/>
    <property type="evidence" value="ECO:0007669"/>
    <property type="project" value="UniProtKB-SubCell"/>
</dbReference>
<feature type="compositionally biased region" description="Basic and acidic residues" evidence="14">
    <location>
        <begin position="606"/>
        <end position="617"/>
    </location>
</feature>
<keyword evidence="10" id="KW-0573">Peptidoglycan synthesis</keyword>
<dbReference type="AlphaFoldDB" id="A0AAE3R6I1"/>
<organism evidence="18 19">
    <name type="scientific">Xanthocytophaga agilis</name>
    <dbReference type="NCBI Taxonomy" id="3048010"/>
    <lineage>
        <taxon>Bacteria</taxon>
        <taxon>Pseudomonadati</taxon>
        <taxon>Bacteroidota</taxon>
        <taxon>Cytophagia</taxon>
        <taxon>Cytophagales</taxon>
        <taxon>Rhodocytophagaceae</taxon>
        <taxon>Xanthocytophaga</taxon>
    </lineage>
</organism>
<evidence type="ECO:0000256" key="13">
    <source>
        <dbReference type="ARBA" id="ARBA00023316"/>
    </source>
</evidence>
<keyword evidence="5 18" id="KW-0121">Carboxypeptidase</keyword>
<comment type="subcellular location">
    <subcellularLocation>
        <location evidence="2">Cell membrane</location>
    </subcellularLocation>
    <subcellularLocation>
        <location evidence="1">Membrane</location>
        <topology evidence="1">Single-pass membrane protein</topology>
    </subcellularLocation>
</comment>
<comment type="caution">
    <text evidence="18">The sequence shown here is derived from an EMBL/GenBank/DDBJ whole genome shotgun (WGS) entry which is preliminary data.</text>
</comment>
<dbReference type="InterPro" id="IPR036138">
    <property type="entry name" value="PBP_dimer_sf"/>
</dbReference>
<keyword evidence="8 18" id="KW-0378">Hydrolase</keyword>
<dbReference type="NCBIfam" id="TIGR03423">
    <property type="entry name" value="pbp2_mrdA"/>
    <property type="match status" value="1"/>
</dbReference>
<dbReference type="Proteomes" id="UP001232063">
    <property type="component" value="Unassembled WGS sequence"/>
</dbReference>
<evidence type="ECO:0000256" key="7">
    <source>
        <dbReference type="ARBA" id="ARBA00022692"/>
    </source>
</evidence>
<dbReference type="RefSeq" id="WP_314512405.1">
    <property type="nucleotide sequence ID" value="NZ_JASJOU010000005.1"/>
</dbReference>
<dbReference type="GO" id="GO:0008360">
    <property type="term" value="P:regulation of cell shape"/>
    <property type="evidence" value="ECO:0007669"/>
    <property type="project" value="UniProtKB-KW"/>
</dbReference>
<keyword evidence="6" id="KW-0645">Protease</keyword>
<evidence type="ECO:0000256" key="5">
    <source>
        <dbReference type="ARBA" id="ARBA00022645"/>
    </source>
</evidence>
<dbReference type="Gene3D" id="3.90.1310.10">
    <property type="entry name" value="Penicillin-binding protein 2a (Domain 2)"/>
    <property type="match status" value="1"/>
</dbReference>
<dbReference type="InterPro" id="IPR005311">
    <property type="entry name" value="PBP_dimer"/>
</dbReference>
<dbReference type="GO" id="GO:0071555">
    <property type="term" value="P:cell wall organization"/>
    <property type="evidence" value="ECO:0007669"/>
    <property type="project" value="UniProtKB-KW"/>
</dbReference>
<keyword evidence="13" id="KW-0961">Cell wall biogenesis/degradation</keyword>
<evidence type="ECO:0000256" key="14">
    <source>
        <dbReference type="SAM" id="MobiDB-lite"/>
    </source>
</evidence>
<evidence type="ECO:0000256" key="4">
    <source>
        <dbReference type="ARBA" id="ARBA00022519"/>
    </source>
</evidence>
<dbReference type="GO" id="GO:0009002">
    <property type="term" value="F:serine-type D-Ala-D-Ala carboxypeptidase activity"/>
    <property type="evidence" value="ECO:0007669"/>
    <property type="project" value="UniProtKB-EC"/>
</dbReference>
<name>A0AAE3R6I1_9BACT</name>
<protein>
    <submittedName>
        <fullName evidence="18">Penicillin-binding protein 2</fullName>
        <ecNumber evidence="18">3.4.16.4</ecNumber>
    </submittedName>
</protein>
<dbReference type="InterPro" id="IPR012338">
    <property type="entry name" value="Beta-lactam/transpept-like"/>
</dbReference>
<feature type="domain" description="Penicillin-binding protein transpeptidase" evidence="16">
    <location>
        <begin position="252"/>
        <end position="579"/>
    </location>
</feature>
<dbReference type="GO" id="GO:0006508">
    <property type="term" value="P:proteolysis"/>
    <property type="evidence" value="ECO:0007669"/>
    <property type="project" value="UniProtKB-KW"/>
</dbReference>
<keyword evidence="4" id="KW-0997">Cell inner membrane</keyword>
<keyword evidence="9" id="KW-0133">Cell shape</keyword>
<dbReference type="SUPFAM" id="SSF56601">
    <property type="entry name" value="beta-lactamase/transpeptidase-like"/>
    <property type="match status" value="1"/>
</dbReference>
<sequence>MKDSRRFVIQGIFILVGIVYLVRLFYLQVVDDNYKAQADDNAIRRVIVYPHRGQILDRNGKLIVINESVYDISVIPKKARIDDTVSFCNTMGVTRQYFDSVMTIATRSKYARGRPTVFLKQLSVNEFAHIQDRLINYPGFFYTSRAVRKYPQPTLANALGYIGEISEKRLENQNYYRQGDYIGISGVESYYEEQLRGQRGVRYVMVNVNGVEKGSFKEGTFDTSAVAGENLISSIDLDLQRYADSLMTNKIGSIVAIEPSTGEILTMVSAPSYDPNLLVGRLFGKNFSELQKNPYLPMYNRPIQAVYRPGSIFKLVQSLVALEEGVIDPQSQFACIKVPMKCHSHPSGHNDLHNAIEWSCNPYFYNVYRRIIYAQSSGNNWRDAPIGLMEWNKHVKTFGFGTKLEVDMPNVKRGFIPDTAIYNRSYGKSRWQFSNFYSVSIGEGELNVVPIQMANLAAIMANRGYYYTPHLIKRIGKNGAPLPQYQEKHHTSIKPEHFQTVIDGMEDAVKRGTVWSKARIPDIVMCGKTGTSQNKKGEKDHSVFVAFAPKENPKIALAVYVENAGFGGFAAAPIASLIVEKYLKGHVDRTLLEKDFKLRNYMPKPKIDPKAIKKDSTGSKPKPTLPGFPKPDTSKQNKPIIVSNRTKSATEKN</sequence>
<dbReference type="InterPro" id="IPR050515">
    <property type="entry name" value="Beta-lactam/transpept"/>
</dbReference>
<dbReference type="FunFam" id="3.40.710.10:FF:000024">
    <property type="entry name" value="Penicillin-binding protein 2"/>
    <property type="match status" value="1"/>
</dbReference>
<dbReference type="EMBL" id="JASJOU010000005">
    <property type="protein sequence ID" value="MDJ1502384.1"/>
    <property type="molecule type" value="Genomic_DNA"/>
</dbReference>
<dbReference type="InterPro" id="IPR017790">
    <property type="entry name" value="Penicillin-binding_protein_2"/>
</dbReference>
<evidence type="ECO:0000256" key="9">
    <source>
        <dbReference type="ARBA" id="ARBA00022960"/>
    </source>
</evidence>
<dbReference type="Pfam" id="PF00905">
    <property type="entry name" value="Transpeptidase"/>
    <property type="match status" value="1"/>
</dbReference>
<keyword evidence="3" id="KW-1003">Cell membrane</keyword>
<dbReference type="InterPro" id="IPR001460">
    <property type="entry name" value="PCN-bd_Tpept"/>
</dbReference>
<gene>
    <name evidence="18" type="primary">mrdA</name>
    <name evidence="18" type="ORF">QNI22_17085</name>
</gene>
<evidence type="ECO:0000313" key="19">
    <source>
        <dbReference type="Proteomes" id="UP001232063"/>
    </source>
</evidence>
<evidence type="ECO:0000256" key="10">
    <source>
        <dbReference type="ARBA" id="ARBA00022984"/>
    </source>
</evidence>
<evidence type="ECO:0000256" key="1">
    <source>
        <dbReference type="ARBA" id="ARBA00004167"/>
    </source>
</evidence>
<feature type="transmembrane region" description="Helical" evidence="15">
    <location>
        <begin position="7"/>
        <end position="26"/>
    </location>
</feature>
<evidence type="ECO:0000256" key="3">
    <source>
        <dbReference type="ARBA" id="ARBA00022475"/>
    </source>
</evidence>
<evidence type="ECO:0000256" key="11">
    <source>
        <dbReference type="ARBA" id="ARBA00022989"/>
    </source>
</evidence>
<dbReference type="EC" id="3.4.16.4" evidence="18"/>
<keyword evidence="7 15" id="KW-0812">Transmembrane</keyword>
<keyword evidence="11 15" id="KW-1133">Transmembrane helix</keyword>
<dbReference type="Gene3D" id="3.40.710.10">
    <property type="entry name" value="DD-peptidase/beta-lactamase superfamily"/>
    <property type="match status" value="1"/>
</dbReference>
<evidence type="ECO:0000256" key="2">
    <source>
        <dbReference type="ARBA" id="ARBA00004236"/>
    </source>
</evidence>
<evidence type="ECO:0000259" key="17">
    <source>
        <dbReference type="Pfam" id="PF03717"/>
    </source>
</evidence>
<feature type="domain" description="Penicillin-binding protein dimerisation" evidence="17">
    <location>
        <begin position="49"/>
        <end position="211"/>
    </location>
</feature>
<evidence type="ECO:0000256" key="6">
    <source>
        <dbReference type="ARBA" id="ARBA00022670"/>
    </source>
</evidence>
<dbReference type="GO" id="GO:0009252">
    <property type="term" value="P:peptidoglycan biosynthetic process"/>
    <property type="evidence" value="ECO:0007669"/>
    <property type="project" value="UniProtKB-KW"/>
</dbReference>
<feature type="region of interest" description="Disordered" evidence="14">
    <location>
        <begin position="606"/>
        <end position="653"/>
    </location>
</feature>
<evidence type="ECO:0000259" key="16">
    <source>
        <dbReference type="Pfam" id="PF00905"/>
    </source>
</evidence>
<evidence type="ECO:0000256" key="15">
    <source>
        <dbReference type="SAM" id="Phobius"/>
    </source>
</evidence>
<dbReference type="Gene3D" id="3.30.1390.30">
    <property type="entry name" value="Penicillin-binding protein 2a, domain 3"/>
    <property type="match status" value="1"/>
</dbReference>
<keyword evidence="12 15" id="KW-0472">Membrane</keyword>
<dbReference type="GO" id="GO:0071972">
    <property type="term" value="F:peptidoglycan L,D-transpeptidase activity"/>
    <property type="evidence" value="ECO:0007669"/>
    <property type="project" value="TreeGrafter"/>
</dbReference>
<dbReference type="SUPFAM" id="SSF56519">
    <property type="entry name" value="Penicillin binding protein dimerisation domain"/>
    <property type="match status" value="1"/>
</dbReference>
<proteinExistence type="predicted"/>
<evidence type="ECO:0000256" key="8">
    <source>
        <dbReference type="ARBA" id="ARBA00022801"/>
    </source>
</evidence>
<reference evidence="18" key="1">
    <citation type="submission" date="2023-05" db="EMBL/GenBank/DDBJ databases">
        <authorList>
            <person name="Zhang X."/>
        </authorList>
    </citation>
    <scope>NUCLEOTIDE SEQUENCE</scope>
    <source>
        <strain evidence="18">BD1B2-1</strain>
    </source>
</reference>